<accession>A0AAE3GNT3</accession>
<feature type="signal peptide" evidence="1">
    <location>
        <begin position="1"/>
        <end position="21"/>
    </location>
</feature>
<keyword evidence="1" id="KW-0732">Signal</keyword>
<dbReference type="InterPro" id="IPR050490">
    <property type="entry name" value="Bact_solute-bd_prot1"/>
</dbReference>
<dbReference type="SUPFAM" id="SSF53850">
    <property type="entry name" value="Periplasmic binding protein-like II"/>
    <property type="match status" value="1"/>
</dbReference>
<proteinExistence type="predicted"/>
<dbReference type="Pfam" id="PF01547">
    <property type="entry name" value="SBP_bac_1"/>
    <property type="match status" value="1"/>
</dbReference>
<dbReference type="PANTHER" id="PTHR43649:SF12">
    <property type="entry name" value="DIACETYLCHITOBIOSE BINDING PROTEIN DASA"/>
    <property type="match status" value="1"/>
</dbReference>
<comment type="caution">
    <text evidence="2">The sequence shown here is derived from an EMBL/GenBank/DDBJ whole genome shotgun (WGS) entry which is preliminary data.</text>
</comment>
<evidence type="ECO:0000256" key="1">
    <source>
        <dbReference type="SAM" id="SignalP"/>
    </source>
</evidence>
<organism evidence="2 3">
    <name type="scientific">Goodfellowiella coeruleoviolacea</name>
    <dbReference type="NCBI Taxonomy" id="334858"/>
    <lineage>
        <taxon>Bacteria</taxon>
        <taxon>Bacillati</taxon>
        <taxon>Actinomycetota</taxon>
        <taxon>Actinomycetes</taxon>
        <taxon>Pseudonocardiales</taxon>
        <taxon>Pseudonocardiaceae</taxon>
        <taxon>Goodfellowiella</taxon>
    </lineage>
</organism>
<reference evidence="2" key="1">
    <citation type="submission" date="2022-06" db="EMBL/GenBank/DDBJ databases">
        <title>Genomic Encyclopedia of Archaeal and Bacterial Type Strains, Phase II (KMG-II): from individual species to whole genera.</title>
        <authorList>
            <person name="Goeker M."/>
        </authorList>
    </citation>
    <scope>NUCLEOTIDE SEQUENCE</scope>
    <source>
        <strain evidence="2">DSM 43935</strain>
    </source>
</reference>
<name>A0AAE3GNT3_9PSEU</name>
<evidence type="ECO:0000313" key="3">
    <source>
        <dbReference type="Proteomes" id="UP001206128"/>
    </source>
</evidence>
<sequence length="437" mass="46126">MRSRKGVAALVAGLGLSLGLAGCGSGGGADQTTTLTYWASNQAASQEQDKQILQPELDKFRQRTGITVEVEVIPWSDLLNRILAATSSGEGPDVVNIGNTWSASLQATGAFTAFDDATLAKVGGRDRFLASSLASTGAVGQPPASVPVYGLSYGLFYNKKLFAEAGITAPPSTWDELVTVATALTKPDQQRWGLGILGSSYTENAHFAYLLGRQHGAELFDGDTPRFDSPQMVAAVRQYVDLLATHEVVNPSNAEYLNDVQILSDFAAGKTAMVMIQNNAVANLRTIGMPEADYGVVPIPMTDPLPAGGKRVNSHVAGVNLGVFANSDNPGGAMTFVEFLTSPEEQKILNHAFGTLPVVPDAYTDPAFQTPTIETFRSVLADTAEPLPMIPQEAQFETLIGAALKDLLARAASGQPVDDATIHDKLATANEQMKSAG</sequence>
<protein>
    <submittedName>
        <fullName evidence="2">Carbohydrate ABC transporter substrate-binding protein, CUT1 family</fullName>
    </submittedName>
</protein>
<feature type="chain" id="PRO_5041966673" evidence="1">
    <location>
        <begin position="22"/>
        <end position="437"/>
    </location>
</feature>
<dbReference type="CDD" id="cd13585">
    <property type="entry name" value="PBP2_TMBP_like"/>
    <property type="match status" value="1"/>
</dbReference>
<dbReference type="Proteomes" id="UP001206128">
    <property type="component" value="Unassembled WGS sequence"/>
</dbReference>
<dbReference type="PROSITE" id="PS51257">
    <property type="entry name" value="PROKAR_LIPOPROTEIN"/>
    <property type="match status" value="1"/>
</dbReference>
<dbReference type="InterPro" id="IPR006059">
    <property type="entry name" value="SBP"/>
</dbReference>
<gene>
    <name evidence="2" type="ORF">LX83_006308</name>
</gene>
<dbReference type="Gene3D" id="3.40.190.10">
    <property type="entry name" value="Periplasmic binding protein-like II"/>
    <property type="match status" value="1"/>
</dbReference>
<dbReference type="EMBL" id="JAMTCK010000018">
    <property type="protein sequence ID" value="MCP2169423.1"/>
    <property type="molecule type" value="Genomic_DNA"/>
</dbReference>
<dbReference type="AlphaFoldDB" id="A0AAE3GNT3"/>
<keyword evidence="3" id="KW-1185">Reference proteome</keyword>
<dbReference type="PANTHER" id="PTHR43649">
    <property type="entry name" value="ARABINOSE-BINDING PROTEIN-RELATED"/>
    <property type="match status" value="1"/>
</dbReference>
<evidence type="ECO:0000313" key="2">
    <source>
        <dbReference type="EMBL" id="MCP2169423.1"/>
    </source>
</evidence>